<feature type="compositionally biased region" description="Basic and acidic residues" evidence="6">
    <location>
        <begin position="1385"/>
        <end position="1395"/>
    </location>
</feature>
<dbReference type="InterPro" id="IPR027417">
    <property type="entry name" value="P-loop_NTPase"/>
</dbReference>
<dbReference type="PROSITE" id="PS51192">
    <property type="entry name" value="HELICASE_ATP_BIND_1"/>
    <property type="match status" value="1"/>
</dbReference>
<dbReference type="GO" id="GO:0005737">
    <property type="term" value="C:cytoplasm"/>
    <property type="evidence" value="ECO:0007669"/>
    <property type="project" value="TreeGrafter"/>
</dbReference>
<proteinExistence type="inferred from homology"/>
<sequence length="1786" mass="196540">MTSSLQPTPCGPRPVEEVQSFKTDIPCAECVELRSQGPAGKAQYDYHFQKVHREYLEDVKAPGLDSDGQTHVKRGEDKSFACPTGCGYKHAHGTTLKRHAAKCGHLLAIRTDTDPKMINADGSLSFAYLRAVIATIEAGKVEPFEPATMRSRTHWNRTNQFMDTLAGEELLDYVQSRQIENAVGKMADIAVIAADAWDAGHQAIITASRTRRQLMSVLDTVKASMARPMGVDDGSISSYRAVGVSAALIVCHAWYKRDGATSTAMKVAVEAIKANAAISTTLDELCANPTVDLMHRLWFGMLASDQDKGPRHSVLCVVLAALAVDDHAAGSFKTATRFTPTMSRLLYALRCGFYPVALQMCEQRVHNGPPGIVELGTEFLKLHKMLLSDNSNPTNGAKYLVALRAYGRSCAKVEAEAPQFLWNRDGMELAFRGIHIPLDTLRLVKFDAIRDLKDKAQTLFAPALRLGWKPSCDFSKLTDDPANATPGFSFMDMKANQDIIGDNNAFGQVMLRTLRASGPVSESTPPQIPWDEDKLRDLVKARADFLKALAVVLHLTNRPLRGTEGLQSSFRNPAGGRHRTFFIGFDGELIQDVTHNKSDYMSNKAQHNIRIVHPYAAEPMLNFLIYAQPLFDFLDFMHHGQKSCYLWFDFATGRPSSSKHLSRALENRYVQSGVGLGAGLRAHRQIDAAVDHKHERERSARPVYLEHHDDDEEDDDDDDDSDESALNGMRANREHDLLSLQTGRSLMTTMSHYGLDAHWRLNVDPDMINLAREGSENYARLWGLDSTETTPGYKTSLSPLKRRLHDLLPSTRSKKKVRSDVSNPIGSFSETGSCSVNPATSDTTSATSFQQSVLGSGQSRPSMDGDSAPSAKETVTSKARHPLPDVVFKTMLQLYGDKPNFKGFKSPIIADALQMCVHTVSHFLLVANTAAGKSATWQIMAKLENGLSVIAAPYTALTHDIAHNCAELGLSHIIWTGSGSISPAASMPKVVIVSYNHLIQPDFLQWATLQAQAGRLRRIFIDEAHVIVDETYRWVIRKLSPLSQLRGVQLVLMSATIPKEAEEVLERRLCTRLHVLREPTQRLNIKLSVTHVRNKKFLTHAVKEVVDYALADHPAAQVLVVCRFLEDARELARQWNVGFYHSTGPRKTPESEAKDRSLGSDEPWTQHHWNAEEQATMQQHLQAYVRGEARVLVGTSAVGVGVHCPSIRHVIFFGAPWTMSSFAQNAGRAGRNGEVAQASIFTFGSNVAMHFPQEDDMDAGTEALRNLLLANRCLRIPMSHYLDGKPVQCLDLGAERCSVCEKKYGALDENESVTSMETAAVAAVREETYKKQDLNADTCRNAKRDASPKLSDARSREPDDDTGTTIVAAAGKETSRNADVLPDGSRSRMAADKTHRASGKSRALPRTETTGNNGRDVFGMRSFLPGMTVDSLGNGREFVDSLSNRDVEFGTQSSYSAPISPPHHGASPVSDAGRYRLPPSSGTSTVVGSMDSPLRHHSTGSHQPLISTREGSGYRMVETRVQHSASTAQFQASDLEGLPRRGTGAISRQEVRTQKDTMRQAAAVGTNATTIPPATFYSLDTAMTTSQGSTSSRTSSSQRPASQSASQRRTPHASQLAVMAEFEERLHAGLLALDNICPVCAVTGRKDAHRHTIQNCPQPGFGIPNIITFRKNGKNNFPPRAACWKCALPQDLCKRANQDATCRYARHADAIRAILMLLCRYHQVRQAAAHSSQQFGPLLLGLDPEPRSDDQVGTDWLQVAPWKTISVYKAFPLVAAIILRLTHVEE</sequence>
<feature type="compositionally biased region" description="Basic and acidic residues" evidence="6">
    <location>
        <begin position="689"/>
        <end position="708"/>
    </location>
</feature>
<dbReference type="PROSITE" id="PS51194">
    <property type="entry name" value="HELICASE_CTER"/>
    <property type="match status" value="1"/>
</dbReference>
<dbReference type="SMART" id="SM00490">
    <property type="entry name" value="HELICc"/>
    <property type="match status" value="1"/>
</dbReference>
<feature type="compositionally biased region" description="Low complexity" evidence="6">
    <location>
        <begin position="1584"/>
        <end position="1608"/>
    </location>
</feature>
<dbReference type="PANTHER" id="PTHR13710">
    <property type="entry name" value="DNA HELICASE RECQ FAMILY MEMBER"/>
    <property type="match status" value="1"/>
</dbReference>
<dbReference type="InterPro" id="IPR011545">
    <property type="entry name" value="DEAD/DEAH_box_helicase_dom"/>
</dbReference>
<comment type="similarity">
    <text evidence="1">Belongs to the helicase family. RecQ subfamily.</text>
</comment>
<dbReference type="GO" id="GO:0003676">
    <property type="term" value="F:nucleic acid binding"/>
    <property type="evidence" value="ECO:0007669"/>
    <property type="project" value="InterPro"/>
</dbReference>
<dbReference type="PANTHER" id="PTHR13710:SF154">
    <property type="entry name" value="RECQ HELICASE, PUTATIVE (AFU_ORTHOLOGUE AFUA_6G14720)-RELATED"/>
    <property type="match status" value="1"/>
</dbReference>
<dbReference type="GO" id="GO:0005694">
    <property type="term" value="C:chromosome"/>
    <property type="evidence" value="ECO:0007669"/>
    <property type="project" value="TreeGrafter"/>
</dbReference>
<reference evidence="7" key="1">
    <citation type="submission" date="2016-04" db="EMBL/GenBank/DDBJ databases">
        <authorList>
            <person name="Nguyen H.D."/>
            <person name="Samba Siva P."/>
            <person name="Cullis J."/>
            <person name="Levesque C.A."/>
            <person name="Hambleton S."/>
        </authorList>
    </citation>
    <scope>NUCLEOTIDE SEQUENCE</scope>
    <source>
        <strain evidence="7">DAOMC 236416</strain>
    </source>
</reference>
<name>A0A177T7Q9_9BASI</name>
<dbReference type="Proteomes" id="UP000077521">
    <property type="component" value="Unassembled WGS sequence"/>
</dbReference>
<feature type="compositionally biased region" description="Acidic residues" evidence="6">
    <location>
        <begin position="709"/>
        <end position="723"/>
    </location>
</feature>
<feature type="compositionally biased region" description="Polar residues" evidence="6">
    <location>
        <begin position="786"/>
        <end position="798"/>
    </location>
</feature>
<accession>A0A177T7Q9</accession>
<dbReference type="InterPro" id="IPR014001">
    <property type="entry name" value="Helicase_ATP-bd"/>
</dbReference>
<dbReference type="Gene3D" id="3.40.50.300">
    <property type="entry name" value="P-loop containing nucleotide triphosphate hydrolases"/>
    <property type="match status" value="2"/>
</dbReference>
<gene>
    <name evidence="7" type="ORF">A4X13_0g6732</name>
</gene>
<feature type="compositionally biased region" description="Polar residues" evidence="6">
    <location>
        <begin position="820"/>
        <end position="861"/>
    </location>
</feature>
<keyword evidence="8" id="KW-1185">Reference proteome</keyword>
<feature type="compositionally biased region" description="Basic and acidic residues" evidence="6">
    <location>
        <begin position="1147"/>
        <end position="1159"/>
    </location>
</feature>
<evidence type="ECO:0000256" key="4">
    <source>
        <dbReference type="ARBA" id="ARBA00034617"/>
    </source>
</evidence>
<dbReference type="SUPFAM" id="SSF52540">
    <property type="entry name" value="P-loop containing nucleoside triphosphate hydrolases"/>
    <property type="match status" value="1"/>
</dbReference>
<feature type="region of interest" description="Disordered" evidence="6">
    <location>
        <begin position="1142"/>
        <end position="1164"/>
    </location>
</feature>
<dbReference type="GO" id="GO:0005524">
    <property type="term" value="F:ATP binding"/>
    <property type="evidence" value="ECO:0007669"/>
    <property type="project" value="UniProtKB-KW"/>
</dbReference>
<dbReference type="GO" id="GO:0009378">
    <property type="term" value="F:four-way junction helicase activity"/>
    <property type="evidence" value="ECO:0007669"/>
    <property type="project" value="TreeGrafter"/>
</dbReference>
<dbReference type="SMART" id="SM00487">
    <property type="entry name" value="DEXDc"/>
    <property type="match status" value="1"/>
</dbReference>
<keyword evidence="3" id="KW-0067">ATP-binding</keyword>
<dbReference type="EC" id="5.6.2.4" evidence="5"/>
<dbReference type="EMBL" id="LWDF02000687">
    <property type="protein sequence ID" value="KAE8244248.1"/>
    <property type="molecule type" value="Genomic_DNA"/>
</dbReference>
<evidence type="ECO:0000313" key="7">
    <source>
        <dbReference type="EMBL" id="KAE8244248.1"/>
    </source>
</evidence>
<evidence type="ECO:0000256" key="2">
    <source>
        <dbReference type="ARBA" id="ARBA00022741"/>
    </source>
</evidence>
<feature type="compositionally biased region" description="Polar residues" evidence="6">
    <location>
        <begin position="1500"/>
        <end position="1509"/>
    </location>
</feature>
<organism evidence="7 8">
    <name type="scientific">Tilletia indica</name>
    <dbReference type="NCBI Taxonomy" id="43049"/>
    <lineage>
        <taxon>Eukaryota</taxon>
        <taxon>Fungi</taxon>
        <taxon>Dikarya</taxon>
        <taxon>Basidiomycota</taxon>
        <taxon>Ustilaginomycotina</taxon>
        <taxon>Exobasidiomycetes</taxon>
        <taxon>Tilletiales</taxon>
        <taxon>Tilletiaceae</taxon>
        <taxon>Tilletia</taxon>
    </lineage>
</organism>
<reference evidence="7" key="2">
    <citation type="journal article" date="2019" name="IMA Fungus">
        <title>Genome sequencing and comparison of five Tilletia species to identify candidate genes for the detection of regulated species infecting wheat.</title>
        <authorList>
            <person name="Nguyen H.D.T."/>
            <person name="Sultana T."/>
            <person name="Kesanakurti P."/>
            <person name="Hambleton S."/>
        </authorList>
    </citation>
    <scope>NUCLEOTIDE SEQUENCE</scope>
    <source>
        <strain evidence="7">DAOMC 236416</strain>
    </source>
</reference>
<feature type="region of interest" description="Disordered" evidence="6">
    <location>
        <begin position="786"/>
        <end position="878"/>
    </location>
</feature>
<feature type="region of interest" description="Disordered" evidence="6">
    <location>
        <begin position="1583"/>
        <end position="1614"/>
    </location>
</feature>
<evidence type="ECO:0000256" key="3">
    <source>
        <dbReference type="ARBA" id="ARBA00022840"/>
    </source>
</evidence>
<feature type="region of interest" description="Disordered" evidence="6">
    <location>
        <begin position="1525"/>
        <end position="1554"/>
    </location>
</feature>
<feature type="region of interest" description="Disordered" evidence="6">
    <location>
        <begin position="1335"/>
        <end position="1417"/>
    </location>
</feature>
<dbReference type="GO" id="GO:0043138">
    <property type="term" value="F:3'-5' DNA helicase activity"/>
    <property type="evidence" value="ECO:0007669"/>
    <property type="project" value="UniProtKB-EC"/>
</dbReference>
<comment type="caution">
    <text evidence="7">The sequence shown here is derived from an EMBL/GenBank/DDBJ whole genome shotgun (WGS) entry which is preliminary data.</text>
</comment>
<evidence type="ECO:0000256" key="5">
    <source>
        <dbReference type="ARBA" id="ARBA00034808"/>
    </source>
</evidence>
<dbReference type="InterPro" id="IPR001650">
    <property type="entry name" value="Helicase_C-like"/>
</dbReference>
<evidence type="ECO:0000256" key="6">
    <source>
        <dbReference type="SAM" id="MobiDB-lite"/>
    </source>
</evidence>
<evidence type="ECO:0000256" key="1">
    <source>
        <dbReference type="ARBA" id="ARBA00005446"/>
    </source>
</evidence>
<dbReference type="Pfam" id="PF00271">
    <property type="entry name" value="Helicase_C"/>
    <property type="match status" value="1"/>
</dbReference>
<dbReference type="GO" id="GO:0000724">
    <property type="term" value="P:double-strand break repair via homologous recombination"/>
    <property type="evidence" value="ECO:0007669"/>
    <property type="project" value="TreeGrafter"/>
</dbReference>
<keyword evidence="2" id="KW-0547">Nucleotide-binding</keyword>
<evidence type="ECO:0000313" key="8">
    <source>
        <dbReference type="Proteomes" id="UP000077521"/>
    </source>
</evidence>
<comment type="catalytic activity">
    <reaction evidence="4">
        <text>Couples ATP hydrolysis with the unwinding of duplex DNA by translocating in the 3'-5' direction.</text>
        <dbReference type="EC" id="5.6.2.4"/>
    </reaction>
</comment>
<feature type="region of interest" description="Disordered" evidence="6">
    <location>
        <begin position="1453"/>
        <end position="1509"/>
    </location>
</feature>
<feature type="compositionally biased region" description="Basic and acidic residues" evidence="6">
    <location>
        <begin position="1335"/>
        <end position="1357"/>
    </location>
</feature>
<protein>
    <recommendedName>
        <fullName evidence="5">DNA 3'-5' helicase</fullName>
        <ecNumber evidence="5">5.6.2.4</ecNumber>
    </recommendedName>
</protein>
<dbReference type="Pfam" id="PF00270">
    <property type="entry name" value="DEAD"/>
    <property type="match status" value="1"/>
</dbReference>
<feature type="region of interest" description="Disordered" evidence="6">
    <location>
        <begin position="689"/>
        <end position="734"/>
    </location>
</feature>